<dbReference type="CDD" id="cd06355">
    <property type="entry name" value="PBP1_FmdD-like"/>
    <property type="match status" value="1"/>
</dbReference>
<dbReference type="PANTHER" id="PTHR47628">
    <property type="match status" value="1"/>
</dbReference>
<feature type="region of interest" description="Disordered" evidence="1">
    <location>
        <begin position="413"/>
        <end position="436"/>
    </location>
</feature>
<dbReference type="RefSeq" id="WP_028488589.1">
    <property type="nucleotide sequence ID" value="NZ_CP133218.1"/>
</dbReference>
<dbReference type="Proteomes" id="UP001236657">
    <property type="component" value="Chromosome"/>
</dbReference>
<proteinExistence type="predicted"/>
<feature type="chain" id="PRO_5047313657" evidence="2">
    <location>
        <begin position="29"/>
        <end position="436"/>
    </location>
</feature>
<dbReference type="Pfam" id="PF13433">
    <property type="entry name" value="Peripla_BP_5"/>
    <property type="match status" value="1"/>
</dbReference>
<gene>
    <name evidence="3" type="primary">urtA</name>
    <name evidence="3" type="ORF">RCF98_11445</name>
</gene>
<feature type="signal peptide" evidence="2">
    <location>
        <begin position="1"/>
        <end position="28"/>
    </location>
</feature>
<dbReference type="SUPFAM" id="SSF53822">
    <property type="entry name" value="Periplasmic binding protein-like I"/>
    <property type="match status" value="1"/>
</dbReference>
<keyword evidence="4" id="KW-1185">Reference proteome</keyword>
<dbReference type="NCBIfam" id="TIGR03407">
    <property type="entry name" value="urea_ABC_UrtA"/>
    <property type="match status" value="1"/>
</dbReference>
<protein>
    <submittedName>
        <fullName evidence="3">Urea ABC transporter substrate-binding protein</fullName>
    </submittedName>
</protein>
<evidence type="ECO:0000256" key="1">
    <source>
        <dbReference type="SAM" id="MobiDB-lite"/>
    </source>
</evidence>
<keyword evidence="2" id="KW-0732">Signal</keyword>
<reference evidence="3 4" key="1">
    <citation type="submission" date="2023-08" db="EMBL/GenBank/DDBJ databases">
        <title>New molecular markers tilS and rpoB for phylogenetic and monitoring studies of the genus Thiothrix biodiversity.</title>
        <authorList>
            <person name="Ravin N.V."/>
            <person name="Smolyakov D."/>
            <person name="Markov N.D."/>
            <person name="Beletsky A.V."/>
            <person name="Mardanov A.V."/>
            <person name="Rudenko T.S."/>
            <person name="Grabovich M.Y."/>
        </authorList>
    </citation>
    <scope>NUCLEOTIDE SEQUENCE [LARGE SCALE GENOMIC DNA]</scope>
    <source>
        <strain evidence="3 4">MK1</strain>
    </source>
</reference>
<dbReference type="PANTHER" id="PTHR47628:SF1">
    <property type="entry name" value="ALIPHATIC AMIDASE EXPRESSION-REGULATING PROTEIN"/>
    <property type="match status" value="1"/>
</dbReference>
<accession>A0ABY9MM17</accession>
<name>A0ABY9MM17_9GAMM</name>
<evidence type="ECO:0000313" key="3">
    <source>
        <dbReference type="EMBL" id="WML89583.1"/>
    </source>
</evidence>
<evidence type="ECO:0000313" key="4">
    <source>
        <dbReference type="Proteomes" id="UP001236657"/>
    </source>
</evidence>
<dbReference type="EMBL" id="CP133218">
    <property type="protein sequence ID" value="WML89583.1"/>
    <property type="molecule type" value="Genomic_DNA"/>
</dbReference>
<dbReference type="Gene3D" id="3.40.50.2300">
    <property type="match status" value="2"/>
</dbReference>
<dbReference type="InterPro" id="IPR028082">
    <property type="entry name" value="Peripla_BP_I"/>
</dbReference>
<organism evidence="3 4">
    <name type="scientific">Thiothrix lacustris</name>
    <dbReference type="NCBI Taxonomy" id="525917"/>
    <lineage>
        <taxon>Bacteria</taxon>
        <taxon>Pseudomonadati</taxon>
        <taxon>Pseudomonadota</taxon>
        <taxon>Gammaproteobacteria</taxon>
        <taxon>Thiotrichales</taxon>
        <taxon>Thiotrichaceae</taxon>
        <taxon>Thiothrix</taxon>
    </lineage>
</organism>
<evidence type="ECO:0000256" key="2">
    <source>
        <dbReference type="SAM" id="SignalP"/>
    </source>
</evidence>
<sequence>MLFKDVFKQTLLVVSMATALGLSGLASAADDTIKVGVLHSLSGTMAISETTLKDTMLMLIDEQNKKGGVLGKKLEAVVVDPASNWPLFAEKARDLIEKDKVAATFGCWTSVSRKSVLPVFEEKNSLLFYPVQYEGEESSKNVFYTGAAPNQQAIPAVDYLMKEGEVKRWVLAGTDYVYPRTTNKILEAYLKSKGVDEKDIMINYTPFGHSDWQSIVADIKKFGGEGKKTAVVSTINGDANVPFYKELGNQGISAEDIPVVAFSVGEEELSGIDTKPLVGHLAAWNYFMSVDNDANKDFIKQWKAYTKNDKRVTNDPMEAHVIGFNMWVKAVEQAKSTDTDKVAEAMIGQEVPNLTGGTAKMLPNHHLTKPVLIGEIQEDGQFEVVSKTPEVAGDAWSDFLPDSKNIVADWTGKETDGKPCGNYNTETKKCSGQKYE</sequence>
<dbReference type="InterPro" id="IPR017777">
    <property type="entry name" value="ABC_urea-bd_UrtA"/>
</dbReference>